<accession>A0AAP2DML2</accession>
<proteinExistence type="predicted"/>
<evidence type="ECO:0000259" key="7">
    <source>
        <dbReference type="PROSITE" id="PS50110"/>
    </source>
</evidence>
<dbReference type="GO" id="GO:0003677">
    <property type="term" value="F:DNA binding"/>
    <property type="evidence" value="ECO:0007669"/>
    <property type="project" value="UniProtKB-KW"/>
</dbReference>
<dbReference type="SMART" id="SM00421">
    <property type="entry name" value="HTH_LUXR"/>
    <property type="match status" value="1"/>
</dbReference>
<keyword evidence="3" id="KW-0238">DNA-binding</keyword>
<dbReference type="GO" id="GO:0000160">
    <property type="term" value="P:phosphorelay signal transduction system"/>
    <property type="evidence" value="ECO:0007669"/>
    <property type="project" value="InterPro"/>
</dbReference>
<evidence type="ECO:0000313" key="8">
    <source>
        <dbReference type="EMBL" id="MBT1699135.1"/>
    </source>
</evidence>
<evidence type="ECO:0000259" key="6">
    <source>
        <dbReference type="PROSITE" id="PS50043"/>
    </source>
</evidence>
<dbReference type="InterPro" id="IPR016032">
    <property type="entry name" value="Sig_transdc_resp-reg_C-effctor"/>
</dbReference>
<dbReference type="PRINTS" id="PR00038">
    <property type="entry name" value="HTHLUXR"/>
</dbReference>
<evidence type="ECO:0000256" key="5">
    <source>
        <dbReference type="PROSITE-ProRule" id="PRU00169"/>
    </source>
</evidence>
<sequence length="211" mass="24058">MRNLNILIVDDHQLYRKAIVTELSETLSATLFEAANGAEAVHMTTRVFPDVVLIDYKMPIMNGMQATKEILRKNAAVRIIVISLYDELDVIMNFLRLGARGFVSKNTDGTEIKEAIRTVLAGDYYFHSRFHHMLSVKPENGAKKNSPYFNFTHRELQIIKMITAGKTSIEIAHELEISHRTVESCKFNLINKTNVKNTAQLIDFVYRNGII</sequence>
<dbReference type="PROSITE" id="PS00622">
    <property type="entry name" value="HTH_LUXR_1"/>
    <property type="match status" value="1"/>
</dbReference>
<dbReference type="InterPro" id="IPR039420">
    <property type="entry name" value="WalR-like"/>
</dbReference>
<dbReference type="RefSeq" id="WP_254166679.1">
    <property type="nucleotide sequence ID" value="NZ_JAHESF010000021.1"/>
</dbReference>
<comment type="caution">
    <text evidence="8">The sequence shown here is derived from an EMBL/GenBank/DDBJ whole genome shotgun (WGS) entry which is preliminary data.</text>
</comment>
<feature type="domain" description="HTH luxR-type" evidence="6">
    <location>
        <begin position="144"/>
        <end position="209"/>
    </location>
</feature>
<gene>
    <name evidence="8" type="ORF">KK083_19725</name>
</gene>
<evidence type="ECO:0000313" key="9">
    <source>
        <dbReference type="Proteomes" id="UP001319200"/>
    </source>
</evidence>
<dbReference type="AlphaFoldDB" id="A0AAP2DML2"/>
<dbReference type="SUPFAM" id="SSF52172">
    <property type="entry name" value="CheY-like"/>
    <property type="match status" value="1"/>
</dbReference>
<name>A0AAP2DML2_9BACT</name>
<reference evidence="8 9" key="1">
    <citation type="submission" date="2021-05" db="EMBL/GenBank/DDBJ databases">
        <title>A Polyphasic approach of four new species of the genus Ohtaekwangia: Ohtaekwangia histidinii sp. nov., Ohtaekwangia cretensis sp. nov., Ohtaekwangia indiensis sp. nov., Ohtaekwangia reichenbachii sp. nov. from diverse environment.</title>
        <authorList>
            <person name="Octaviana S."/>
        </authorList>
    </citation>
    <scope>NUCLEOTIDE SEQUENCE [LARGE SCALE GENOMIC DNA]</scope>
    <source>
        <strain evidence="8 9">PWU4</strain>
    </source>
</reference>
<feature type="modified residue" description="4-aspartylphosphate" evidence="5">
    <location>
        <position position="55"/>
    </location>
</feature>
<dbReference type="Pfam" id="PF00196">
    <property type="entry name" value="GerE"/>
    <property type="match status" value="1"/>
</dbReference>
<keyword evidence="1 5" id="KW-0597">Phosphoprotein</keyword>
<dbReference type="CDD" id="cd06170">
    <property type="entry name" value="LuxR_C_like"/>
    <property type="match status" value="1"/>
</dbReference>
<dbReference type="SMART" id="SM00448">
    <property type="entry name" value="REC"/>
    <property type="match status" value="1"/>
</dbReference>
<protein>
    <submittedName>
        <fullName evidence="8">Response regulator transcription factor</fullName>
    </submittedName>
</protein>
<dbReference type="PROSITE" id="PS50043">
    <property type="entry name" value="HTH_LUXR_2"/>
    <property type="match status" value="1"/>
</dbReference>
<evidence type="ECO:0000256" key="1">
    <source>
        <dbReference type="ARBA" id="ARBA00022553"/>
    </source>
</evidence>
<dbReference type="GO" id="GO:0006355">
    <property type="term" value="P:regulation of DNA-templated transcription"/>
    <property type="evidence" value="ECO:0007669"/>
    <property type="project" value="InterPro"/>
</dbReference>
<dbReference type="InterPro" id="IPR058245">
    <property type="entry name" value="NreC/VraR/RcsB-like_REC"/>
</dbReference>
<dbReference type="Proteomes" id="UP001319200">
    <property type="component" value="Unassembled WGS sequence"/>
</dbReference>
<dbReference type="InterPro" id="IPR011006">
    <property type="entry name" value="CheY-like_superfamily"/>
</dbReference>
<organism evidence="8 9">
    <name type="scientific">Chryseosolibacter histidini</name>
    <dbReference type="NCBI Taxonomy" id="2782349"/>
    <lineage>
        <taxon>Bacteria</taxon>
        <taxon>Pseudomonadati</taxon>
        <taxon>Bacteroidota</taxon>
        <taxon>Cytophagia</taxon>
        <taxon>Cytophagales</taxon>
        <taxon>Chryseotaleaceae</taxon>
        <taxon>Chryseosolibacter</taxon>
    </lineage>
</organism>
<keyword evidence="4" id="KW-0804">Transcription</keyword>
<dbReference type="EMBL" id="JAHESF010000021">
    <property type="protein sequence ID" value="MBT1699135.1"/>
    <property type="molecule type" value="Genomic_DNA"/>
</dbReference>
<dbReference type="Pfam" id="PF00072">
    <property type="entry name" value="Response_reg"/>
    <property type="match status" value="1"/>
</dbReference>
<dbReference type="InterPro" id="IPR000792">
    <property type="entry name" value="Tscrpt_reg_LuxR_C"/>
</dbReference>
<feature type="domain" description="Response regulatory" evidence="7">
    <location>
        <begin position="5"/>
        <end position="120"/>
    </location>
</feature>
<dbReference type="SUPFAM" id="SSF46894">
    <property type="entry name" value="C-terminal effector domain of the bipartite response regulators"/>
    <property type="match status" value="1"/>
</dbReference>
<dbReference type="PANTHER" id="PTHR43214">
    <property type="entry name" value="TWO-COMPONENT RESPONSE REGULATOR"/>
    <property type="match status" value="1"/>
</dbReference>
<keyword evidence="9" id="KW-1185">Reference proteome</keyword>
<dbReference type="CDD" id="cd17535">
    <property type="entry name" value="REC_NarL-like"/>
    <property type="match status" value="1"/>
</dbReference>
<evidence type="ECO:0000256" key="4">
    <source>
        <dbReference type="ARBA" id="ARBA00023163"/>
    </source>
</evidence>
<dbReference type="PROSITE" id="PS50110">
    <property type="entry name" value="RESPONSE_REGULATORY"/>
    <property type="match status" value="1"/>
</dbReference>
<dbReference type="InterPro" id="IPR001789">
    <property type="entry name" value="Sig_transdc_resp-reg_receiver"/>
</dbReference>
<evidence type="ECO:0000256" key="3">
    <source>
        <dbReference type="ARBA" id="ARBA00023125"/>
    </source>
</evidence>
<keyword evidence="2" id="KW-0805">Transcription regulation</keyword>
<dbReference type="PANTHER" id="PTHR43214:SF41">
    <property type="entry name" value="NITRATE_NITRITE RESPONSE REGULATOR PROTEIN NARP"/>
    <property type="match status" value="1"/>
</dbReference>
<dbReference type="Gene3D" id="3.40.50.2300">
    <property type="match status" value="1"/>
</dbReference>
<evidence type="ECO:0000256" key="2">
    <source>
        <dbReference type="ARBA" id="ARBA00023015"/>
    </source>
</evidence>